<sequence>MNTHVPSVPTFQDVFSQIRYNFALMGVHENKTRISLKFYLFALSLTLILVEEASFFVVNMSPENFLELTGLAPCTCVGILSILKIVPVVIKRGTVFALAQNLDNLSTEILNDPKQKEIIRHDITLLQVLIKYYFILNAVLISVYNFSTPLYILYHYVTTKEVIFNLPYAIIVPFSTEGWMAWTIVYLHSIISGFICVLFFTTVDALYFALTSYVCSIFTVLSDEIMNLKQPSYETLINIVEKHQHVLELSNDLEAIFTLPNFFNVVVGSVEICALGFNLMIGDWSNVPGCMLFIFSVLFQLFVMSVFGEDLIRASTKISESAFLCDWYKMDQRSKKLLLFVITRSNVPQRLTAFKYSVICYEGFTKIISNSWSYFTILRTVYSPEDQ</sequence>
<evidence type="ECO:0000256" key="3">
    <source>
        <dbReference type="ARBA" id="ARBA00022692"/>
    </source>
</evidence>
<dbReference type="GO" id="GO:0007165">
    <property type="term" value="P:signal transduction"/>
    <property type="evidence" value="ECO:0007669"/>
    <property type="project" value="UniProtKB-KW"/>
</dbReference>
<dbReference type="AlphaFoldDB" id="A0A345BEW5"/>
<keyword evidence="6 9" id="KW-0472">Membrane</keyword>
<dbReference type="InterPro" id="IPR004117">
    <property type="entry name" value="7tm6_olfct_rcpt"/>
</dbReference>
<protein>
    <recommendedName>
        <fullName evidence="9">Odorant receptor</fullName>
    </recommendedName>
</protein>
<keyword evidence="4 9" id="KW-0552">Olfaction</keyword>
<feature type="transmembrane region" description="Helical" evidence="9">
    <location>
        <begin position="206"/>
        <end position="222"/>
    </location>
</feature>
<dbReference type="GO" id="GO:0004984">
    <property type="term" value="F:olfactory receptor activity"/>
    <property type="evidence" value="ECO:0007669"/>
    <property type="project" value="InterPro"/>
</dbReference>
<evidence type="ECO:0000256" key="6">
    <source>
        <dbReference type="ARBA" id="ARBA00023136"/>
    </source>
</evidence>
<feature type="transmembrane region" description="Helical" evidence="9">
    <location>
        <begin position="38"/>
        <end position="58"/>
    </location>
</feature>
<dbReference type="GO" id="GO:0005886">
    <property type="term" value="C:plasma membrane"/>
    <property type="evidence" value="ECO:0007669"/>
    <property type="project" value="UniProtKB-SubCell"/>
</dbReference>
<organism evidence="10">
    <name type="scientific">Lobesia botrana</name>
    <dbReference type="NCBI Taxonomy" id="209534"/>
    <lineage>
        <taxon>Eukaryota</taxon>
        <taxon>Metazoa</taxon>
        <taxon>Ecdysozoa</taxon>
        <taxon>Arthropoda</taxon>
        <taxon>Hexapoda</taxon>
        <taxon>Insecta</taxon>
        <taxon>Pterygota</taxon>
        <taxon>Neoptera</taxon>
        <taxon>Endopterygota</taxon>
        <taxon>Lepidoptera</taxon>
        <taxon>Glossata</taxon>
        <taxon>Ditrysia</taxon>
        <taxon>Tortricoidea</taxon>
        <taxon>Tortricidae</taxon>
        <taxon>Olethreutinae</taxon>
        <taxon>Olethreutini</taxon>
        <taxon>Lobesia</taxon>
    </lineage>
</organism>
<feature type="transmembrane region" description="Helical" evidence="9">
    <location>
        <begin position="286"/>
        <end position="307"/>
    </location>
</feature>
<evidence type="ECO:0000256" key="8">
    <source>
        <dbReference type="ARBA" id="ARBA00023224"/>
    </source>
</evidence>
<keyword evidence="7 9" id="KW-0675">Receptor</keyword>
<comment type="subcellular location">
    <subcellularLocation>
        <location evidence="9">Cell membrane</location>
        <topology evidence="9">Multi-pass membrane protein</topology>
    </subcellularLocation>
    <subcellularLocation>
        <location evidence="1">Membrane</location>
        <topology evidence="1">Multi-pass membrane protein</topology>
    </subcellularLocation>
</comment>
<dbReference type="Pfam" id="PF02949">
    <property type="entry name" value="7tm_6"/>
    <property type="match status" value="1"/>
</dbReference>
<keyword evidence="2 9" id="KW-0716">Sensory transduction</keyword>
<reference evidence="10" key="1">
    <citation type="journal article" date="2018" name="Comp. Biochem. Physiol. Part D Genomics Proteomics">
        <title>Analysis of the grapevine moth Lobesia botrana antennal transcriptome and expression of odorant-binding and chemosensory proteins.</title>
        <authorList>
            <person name="Rojas V."/>
            <person name="Jimenez H."/>
            <person name="Palma-Millanao R."/>
            <person name="Gonzalez-Gonzalez A."/>
            <person name="Machuca J."/>
            <person name="Godoy R."/>
            <person name="Ceballos R."/>
            <person name="Mutis A."/>
            <person name="Venthur H."/>
        </authorList>
    </citation>
    <scope>NUCLEOTIDE SEQUENCE</scope>
</reference>
<dbReference type="PANTHER" id="PTHR21137">
    <property type="entry name" value="ODORANT RECEPTOR"/>
    <property type="match status" value="1"/>
</dbReference>
<dbReference type="EMBL" id="MG816604">
    <property type="protein sequence ID" value="AXF48789.1"/>
    <property type="molecule type" value="mRNA"/>
</dbReference>
<feature type="transmembrane region" description="Helical" evidence="9">
    <location>
        <begin position="262"/>
        <end position="280"/>
    </location>
</feature>
<evidence type="ECO:0000256" key="2">
    <source>
        <dbReference type="ARBA" id="ARBA00022606"/>
    </source>
</evidence>
<name>A0A345BEW5_9NEOP</name>
<keyword evidence="8 9" id="KW-0807">Transducer</keyword>
<evidence type="ECO:0000313" key="10">
    <source>
        <dbReference type="EMBL" id="AXF48789.1"/>
    </source>
</evidence>
<feature type="transmembrane region" description="Helical" evidence="9">
    <location>
        <begin position="123"/>
        <end position="146"/>
    </location>
</feature>
<evidence type="ECO:0000256" key="4">
    <source>
        <dbReference type="ARBA" id="ARBA00022725"/>
    </source>
</evidence>
<dbReference type="GO" id="GO:0005549">
    <property type="term" value="F:odorant binding"/>
    <property type="evidence" value="ECO:0007669"/>
    <property type="project" value="InterPro"/>
</dbReference>
<keyword evidence="3 9" id="KW-0812">Transmembrane</keyword>
<feature type="transmembrane region" description="Helical" evidence="9">
    <location>
        <begin position="70"/>
        <end position="90"/>
    </location>
</feature>
<evidence type="ECO:0000256" key="7">
    <source>
        <dbReference type="ARBA" id="ARBA00023170"/>
    </source>
</evidence>
<proteinExistence type="evidence at transcript level"/>
<evidence type="ECO:0000256" key="9">
    <source>
        <dbReference type="RuleBase" id="RU351113"/>
    </source>
</evidence>
<feature type="transmembrane region" description="Helical" evidence="9">
    <location>
        <begin position="179"/>
        <end position="200"/>
    </location>
</feature>
<dbReference type="PANTHER" id="PTHR21137:SF44">
    <property type="entry name" value="ODORANT RECEPTOR 13A-RELATED"/>
    <property type="match status" value="1"/>
</dbReference>
<accession>A0A345BEW5</accession>
<keyword evidence="5 9" id="KW-1133">Transmembrane helix</keyword>
<evidence type="ECO:0000256" key="5">
    <source>
        <dbReference type="ARBA" id="ARBA00022989"/>
    </source>
</evidence>
<evidence type="ECO:0000256" key="1">
    <source>
        <dbReference type="ARBA" id="ARBA00004141"/>
    </source>
</evidence>
<comment type="similarity">
    <text evidence="9">Belongs to the insect chemoreceptor superfamily. Heteromeric odorant receptor channel (TC 1.A.69) family.</text>
</comment>